<sequence>MTPLVADVAVRLFDDRGITGIAGVGVDTLALADCHFRAGGQG</sequence>
<protein>
    <submittedName>
        <fullName evidence="1">Uncharacterized protein</fullName>
    </submittedName>
</protein>
<evidence type="ECO:0000313" key="2">
    <source>
        <dbReference type="Proteomes" id="UP000076717"/>
    </source>
</evidence>
<dbReference type="EMBL" id="LIIN01000051">
    <property type="protein sequence ID" value="KZX21167.1"/>
    <property type="molecule type" value="Genomic_DNA"/>
</dbReference>
<gene>
    <name evidence="1" type="ORF">ACH61_01714</name>
</gene>
<accession>A0A162J2B1</accession>
<dbReference type="Proteomes" id="UP000076717">
    <property type="component" value="Unassembled WGS sequence"/>
</dbReference>
<organism evidence="1 2">
    <name type="scientific">Rathayibacter tanaceti</name>
    <dbReference type="NCBI Taxonomy" id="1671680"/>
    <lineage>
        <taxon>Bacteria</taxon>
        <taxon>Bacillati</taxon>
        <taxon>Actinomycetota</taxon>
        <taxon>Actinomycetes</taxon>
        <taxon>Micrococcales</taxon>
        <taxon>Microbacteriaceae</taxon>
        <taxon>Rathayibacter</taxon>
    </lineage>
</organism>
<comment type="caution">
    <text evidence="1">The sequence shown here is derived from an EMBL/GenBank/DDBJ whole genome shotgun (WGS) entry which is preliminary data.</text>
</comment>
<proteinExistence type="predicted"/>
<name>A0A162J2B1_9MICO</name>
<dbReference type="AlphaFoldDB" id="A0A162J2B1"/>
<evidence type="ECO:0000313" key="1">
    <source>
        <dbReference type="EMBL" id="KZX21167.1"/>
    </source>
</evidence>
<reference evidence="1 2" key="1">
    <citation type="submission" date="2015-08" db="EMBL/GenBank/DDBJ databases">
        <title>Draft Genome Sequence of Rathayibacter sp. Strain VKM Ac-2596 Isolated from Leaf Gall Induced by Plant-Parasitic Nematodes.</title>
        <authorList>
            <person name="Vasilenko O.V."/>
            <person name="Starodumova I.P."/>
            <person name="Tarlachkov S.V."/>
            <person name="Dorofeeva L.V."/>
            <person name="Evtushenko L.I."/>
        </authorList>
    </citation>
    <scope>NUCLEOTIDE SEQUENCE [LARGE SCALE GENOMIC DNA]</scope>
    <source>
        <strain evidence="1 2">VKM Ac-2596</strain>
    </source>
</reference>
<keyword evidence="2" id="KW-1185">Reference proteome</keyword>